<dbReference type="KEGG" id="dca:Desca_1277"/>
<evidence type="ECO:0000313" key="7">
    <source>
        <dbReference type="EMBL" id="AEF94136.1"/>
    </source>
</evidence>
<dbReference type="EMBL" id="CP002736">
    <property type="protein sequence ID" value="AEF94136.1"/>
    <property type="molecule type" value="Genomic_DNA"/>
</dbReference>
<feature type="zinc finger region" description="dksA C4-type" evidence="4">
    <location>
        <begin position="93"/>
        <end position="117"/>
    </location>
</feature>
<dbReference type="PROSITE" id="PS01102">
    <property type="entry name" value="ZF_DKSA_1"/>
    <property type="match status" value="1"/>
</dbReference>
<dbReference type="InterPro" id="IPR014240">
    <property type="entry name" value="YteA"/>
</dbReference>
<dbReference type="InterPro" id="IPR020458">
    <property type="entry name" value="Znf_DskA_TraR_CS"/>
</dbReference>
<evidence type="ECO:0000256" key="2">
    <source>
        <dbReference type="ARBA" id="ARBA00022771"/>
    </source>
</evidence>
<feature type="domain" description="Zinc finger DksA/TraR C4-type" evidence="6">
    <location>
        <begin position="88"/>
        <end position="122"/>
    </location>
</feature>
<dbReference type="HOGENOM" id="CLU_043144_1_0_9"/>
<dbReference type="InterPro" id="IPR000962">
    <property type="entry name" value="Znf_DskA_TraR"/>
</dbReference>
<proteinExistence type="predicted"/>
<reference evidence="7 8" key="1">
    <citation type="submission" date="2011-05" db="EMBL/GenBank/DDBJ databases">
        <title>Complete sequence of Desulfotomaculum carboxydivorans CO-1-SRB.</title>
        <authorList>
            <consortium name="US DOE Joint Genome Institute"/>
            <person name="Lucas S."/>
            <person name="Han J."/>
            <person name="Lapidus A."/>
            <person name="Cheng J.-F."/>
            <person name="Goodwin L."/>
            <person name="Pitluck S."/>
            <person name="Peters L."/>
            <person name="Mikhailova N."/>
            <person name="Lu M."/>
            <person name="Han C."/>
            <person name="Tapia R."/>
            <person name="Land M."/>
            <person name="Hauser L."/>
            <person name="Kyrpides N."/>
            <person name="Ivanova N."/>
            <person name="Pagani I."/>
            <person name="Stams A."/>
            <person name="Plugge C."/>
            <person name="Muyzer G."/>
            <person name="Kuever J."/>
            <person name="Parshina S."/>
            <person name="Ivanova A."/>
            <person name="Nazina T."/>
            <person name="Woyke T."/>
        </authorList>
    </citation>
    <scope>NUCLEOTIDE SEQUENCE [LARGE SCALE GENOMIC DNA]</scope>
    <source>
        <strain evidence="8">DSM 14880 / VKM B-2319 / CO-1-SRB</strain>
    </source>
</reference>
<keyword evidence="3" id="KW-0862">Zinc</keyword>
<dbReference type="PROSITE" id="PS51128">
    <property type="entry name" value="ZF_DKSA_2"/>
    <property type="match status" value="1"/>
</dbReference>
<dbReference type="RefSeq" id="WP_013810098.1">
    <property type="nucleotide sequence ID" value="NC_015565.1"/>
</dbReference>
<dbReference type="SUPFAM" id="SSF57716">
    <property type="entry name" value="Glucocorticoid receptor-like (DNA-binding domain)"/>
    <property type="match status" value="1"/>
</dbReference>
<evidence type="ECO:0000313" key="8">
    <source>
        <dbReference type="Proteomes" id="UP000009226"/>
    </source>
</evidence>
<feature type="region of interest" description="Disordered" evidence="5">
    <location>
        <begin position="226"/>
        <end position="248"/>
    </location>
</feature>
<evidence type="ECO:0000256" key="3">
    <source>
        <dbReference type="ARBA" id="ARBA00022833"/>
    </source>
</evidence>
<keyword evidence="1" id="KW-0479">Metal-binding</keyword>
<sequence>MLTSQQIAIFKQRLMDIRDHILDRIDRINQGGISDTMSESFGELSTYDNHPADVGSEMFERGKDFALREEAMLVIGAIDDALEKIQKGQYGRCEVCGKDIPIERLDAIPYTTQCVNCKSQDEHLPKSQERTAEEDVLDIPFSRSWKDEEADWNGFDGEDSWEIVARWNEHADRSRAGSYYGDEEMTEEQDVRGGSYYGDEQVPGEQGILYTDVDTIPYEVDDDGVTYQSFRVTDDESAPEETEDPKFS</sequence>
<dbReference type="PANTHER" id="PTHR33823">
    <property type="entry name" value="RNA POLYMERASE-BINDING TRANSCRIPTION FACTOR DKSA-RELATED"/>
    <property type="match status" value="1"/>
</dbReference>
<dbReference type="Gene3D" id="1.20.120.910">
    <property type="entry name" value="DksA, coiled-coil domain"/>
    <property type="match status" value="1"/>
</dbReference>
<dbReference type="eggNOG" id="COG1734">
    <property type="taxonomic scope" value="Bacteria"/>
</dbReference>
<dbReference type="SUPFAM" id="SSF109635">
    <property type="entry name" value="DnaK suppressor protein DksA, alpha-hairpin domain"/>
    <property type="match status" value="1"/>
</dbReference>
<evidence type="ECO:0000259" key="6">
    <source>
        <dbReference type="Pfam" id="PF01258"/>
    </source>
</evidence>
<accession>F6B4M4</accession>
<feature type="compositionally biased region" description="Acidic residues" evidence="5">
    <location>
        <begin position="235"/>
        <end position="248"/>
    </location>
</feature>
<dbReference type="AlphaFoldDB" id="F6B4M4"/>
<name>F6B4M4_DESCC</name>
<dbReference type="STRING" id="868595.Desca_1277"/>
<dbReference type="NCBIfam" id="TIGR02890">
    <property type="entry name" value="bacill_yteA"/>
    <property type="match status" value="1"/>
</dbReference>
<gene>
    <name evidence="7" type="ordered locus">Desca_1277</name>
</gene>
<protein>
    <submittedName>
        <fullName evidence="7">Transcriptional regulator, TraR/DksA family</fullName>
    </submittedName>
</protein>
<evidence type="ECO:0000256" key="1">
    <source>
        <dbReference type="ARBA" id="ARBA00022723"/>
    </source>
</evidence>
<dbReference type="GO" id="GO:0008270">
    <property type="term" value="F:zinc ion binding"/>
    <property type="evidence" value="ECO:0007669"/>
    <property type="project" value="UniProtKB-KW"/>
</dbReference>
<dbReference type="PANTHER" id="PTHR33823:SF4">
    <property type="entry name" value="GENERAL STRESS PROTEIN 16O"/>
    <property type="match status" value="1"/>
</dbReference>
<organism evidence="7 8">
    <name type="scientific">Desulfotomaculum nigrificans (strain DSM 14880 / VKM B-2319 / CO-1-SRB)</name>
    <name type="common">Desulfotomaculum carboxydivorans</name>
    <dbReference type="NCBI Taxonomy" id="868595"/>
    <lineage>
        <taxon>Bacteria</taxon>
        <taxon>Bacillati</taxon>
        <taxon>Bacillota</taxon>
        <taxon>Clostridia</taxon>
        <taxon>Eubacteriales</taxon>
        <taxon>Desulfotomaculaceae</taxon>
        <taxon>Desulfotomaculum</taxon>
    </lineage>
</organism>
<dbReference type="Pfam" id="PF01258">
    <property type="entry name" value="zf-dskA_traR"/>
    <property type="match status" value="1"/>
</dbReference>
<keyword evidence="8" id="KW-1185">Reference proteome</keyword>
<feature type="region of interest" description="Disordered" evidence="5">
    <location>
        <begin position="183"/>
        <end position="204"/>
    </location>
</feature>
<dbReference type="Proteomes" id="UP000009226">
    <property type="component" value="Chromosome"/>
</dbReference>
<evidence type="ECO:0000256" key="5">
    <source>
        <dbReference type="SAM" id="MobiDB-lite"/>
    </source>
</evidence>
<dbReference type="InterPro" id="IPR037187">
    <property type="entry name" value="DnaK_N"/>
</dbReference>
<evidence type="ECO:0000256" key="4">
    <source>
        <dbReference type="PROSITE-ProRule" id="PRU00510"/>
    </source>
</evidence>
<keyword evidence="2" id="KW-0863">Zinc-finger</keyword>